<protein>
    <submittedName>
        <fullName evidence="1">Putative deoxyribonuclease YcfH</fullName>
    </submittedName>
</protein>
<dbReference type="EMBL" id="LROU01000003">
    <property type="protein sequence ID" value="KYF38285.1"/>
    <property type="molecule type" value="Genomic_DNA"/>
</dbReference>
<sequence length="49" mass="5565">MIFDTHTHLNVEEFAGHEAEEIALAAEMGVTQMNIVGLINRRLSVPWSW</sequence>
<reference evidence="1 2" key="1">
    <citation type="submission" date="2016-01" db="EMBL/GenBank/DDBJ databases">
        <title>Highly variable Streptococcus oralis 1 are common among viridans streptococci isolated from primates.</title>
        <authorList>
            <person name="Denapaite D."/>
            <person name="Rieger M."/>
            <person name="Koendgen S."/>
            <person name="Brueckner R."/>
            <person name="Ochigava I."/>
            <person name="Kappeler P."/>
            <person name="Maetz-Rensing K."/>
            <person name="Leendertz F."/>
        </authorList>
    </citation>
    <scope>NUCLEOTIDE SEQUENCE [LARGE SCALE GENOMIC DNA]</scope>
    <source>
        <strain evidence="1 2">M3-1</strain>
    </source>
</reference>
<organism evidence="1 2">
    <name type="scientific">Streptococcus mitis</name>
    <dbReference type="NCBI Taxonomy" id="28037"/>
    <lineage>
        <taxon>Bacteria</taxon>
        <taxon>Bacillati</taxon>
        <taxon>Bacillota</taxon>
        <taxon>Bacilli</taxon>
        <taxon>Lactobacillales</taxon>
        <taxon>Streptococcaceae</taxon>
        <taxon>Streptococcus</taxon>
        <taxon>Streptococcus mitis group</taxon>
    </lineage>
</organism>
<comment type="caution">
    <text evidence="1">The sequence shown here is derived from an EMBL/GenBank/DDBJ whole genome shotgun (WGS) entry which is preliminary data.</text>
</comment>
<gene>
    <name evidence="1" type="ORF">SMIM3I_00288</name>
</gene>
<dbReference type="InterPro" id="IPR018228">
    <property type="entry name" value="DNase_TatD-rel_CS"/>
</dbReference>
<accession>A0A150NXT2</accession>
<evidence type="ECO:0000313" key="2">
    <source>
        <dbReference type="Proteomes" id="UP000075442"/>
    </source>
</evidence>
<dbReference type="AlphaFoldDB" id="A0A150NXT2"/>
<dbReference type="InterPro" id="IPR032466">
    <property type="entry name" value="Metal_Hydrolase"/>
</dbReference>
<dbReference type="PATRIC" id="fig|28037.235.peg.77"/>
<proteinExistence type="predicted"/>
<name>A0A150NXT2_STRMT</name>
<dbReference type="Proteomes" id="UP000075442">
    <property type="component" value="Unassembled WGS sequence"/>
</dbReference>
<dbReference type="SUPFAM" id="SSF51556">
    <property type="entry name" value="Metallo-dependent hydrolases"/>
    <property type="match status" value="1"/>
</dbReference>
<dbReference type="PROSITE" id="PS01137">
    <property type="entry name" value="TATD_1"/>
    <property type="match status" value="1"/>
</dbReference>
<evidence type="ECO:0000313" key="1">
    <source>
        <dbReference type="EMBL" id="KYF38285.1"/>
    </source>
</evidence>